<dbReference type="Proteomes" id="UP001202289">
    <property type="component" value="Unassembled WGS sequence"/>
</dbReference>
<keyword evidence="1" id="KW-0131">Cell cycle</keyword>
<keyword evidence="2" id="KW-1185">Reference proteome</keyword>
<protein>
    <submittedName>
        <fullName evidence="1">Cell division protein FtsL</fullName>
    </submittedName>
</protein>
<keyword evidence="1" id="KW-0132">Cell division</keyword>
<evidence type="ECO:0000313" key="1">
    <source>
        <dbReference type="EMBL" id="MCM3736920.1"/>
    </source>
</evidence>
<organism evidence="1 2">
    <name type="scientific">Bacillus cytotoxicus</name>
    <dbReference type="NCBI Taxonomy" id="580165"/>
    <lineage>
        <taxon>Bacteria</taxon>
        <taxon>Bacillati</taxon>
        <taxon>Bacillota</taxon>
        <taxon>Bacilli</taxon>
        <taxon>Bacillales</taxon>
        <taxon>Bacillaceae</taxon>
        <taxon>Bacillus</taxon>
        <taxon>Bacillus cereus group</taxon>
    </lineage>
</organism>
<comment type="caution">
    <text evidence="1">The sequence shown here is derived from an EMBL/GenBank/DDBJ whole genome shotgun (WGS) entry which is preliminary data.</text>
</comment>
<accession>A0ACC6A8L1</accession>
<evidence type="ECO:0000313" key="2">
    <source>
        <dbReference type="Proteomes" id="UP001202289"/>
    </source>
</evidence>
<reference evidence="1" key="1">
    <citation type="submission" date="2022-05" db="EMBL/GenBank/DDBJ databases">
        <title>Comparative Genomics of Spacecraft Associated Microbes.</title>
        <authorList>
            <person name="Tran M.T."/>
            <person name="Wright A."/>
            <person name="Seuylemezian A."/>
            <person name="Eisen J."/>
            <person name="Coil D."/>
        </authorList>
    </citation>
    <scope>NUCLEOTIDE SEQUENCE</scope>
    <source>
        <strain evidence="1">FAIRING 10M-2.2</strain>
    </source>
</reference>
<dbReference type="EMBL" id="JAMBOP010000016">
    <property type="protein sequence ID" value="MCM3736920.1"/>
    <property type="molecule type" value="Genomic_DNA"/>
</dbReference>
<proteinExistence type="predicted"/>
<sequence>MSNLAVKYKKQQVEVEVQSQSQAPQQVVQSTSKTKITKLEKLLYVTFIGFLLCTCVAFIGNKAALYEADAKVTDMESTLIQQQKENQELQAEKEKLTRYDRIAGIAKKHGLEINASHVKGLN</sequence>
<name>A0ACC6A8L1_9BACI</name>
<gene>
    <name evidence="1" type="primary">ftsL</name>
    <name evidence="1" type="ORF">M3215_14095</name>
</gene>